<dbReference type="Gene3D" id="3.80.10.10">
    <property type="entry name" value="Ribonuclease Inhibitor"/>
    <property type="match status" value="1"/>
</dbReference>
<evidence type="ECO:0000256" key="4">
    <source>
        <dbReference type="SAM" id="MobiDB-lite"/>
    </source>
</evidence>
<feature type="transmembrane region" description="Helical" evidence="5">
    <location>
        <begin position="163"/>
        <end position="182"/>
    </location>
</feature>
<gene>
    <name evidence="6" type="ORF">LAMO00422_LOCUS7973</name>
</gene>
<keyword evidence="1" id="KW-0343">GTPase activation</keyword>
<organism evidence="6">
    <name type="scientific">Amorphochlora amoebiformis</name>
    <dbReference type="NCBI Taxonomy" id="1561963"/>
    <lineage>
        <taxon>Eukaryota</taxon>
        <taxon>Sar</taxon>
        <taxon>Rhizaria</taxon>
        <taxon>Cercozoa</taxon>
        <taxon>Chlorarachniophyceae</taxon>
        <taxon>Amorphochlora</taxon>
    </lineage>
</organism>
<dbReference type="SUPFAM" id="SSF52047">
    <property type="entry name" value="RNI-like"/>
    <property type="match status" value="1"/>
</dbReference>
<dbReference type="InterPro" id="IPR027038">
    <property type="entry name" value="RanGap"/>
</dbReference>
<keyword evidence="3" id="KW-0677">Repeat</keyword>
<proteinExistence type="predicted"/>
<dbReference type="GO" id="GO:0005096">
    <property type="term" value="F:GTPase activator activity"/>
    <property type="evidence" value="ECO:0007669"/>
    <property type="project" value="UniProtKB-KW"/>
</dbReference>
<dbReference type="GO" id="GO:0031267">
    <property type="term" value="F:small GTPase binding"/>
    <property type="evidence" value="ECO:0007669"/>
    <property type="project" value="TreeGrafter"/>
</dbReference>
<dbReference type="GO" id="GO:0048471">
    <property type="term" value="C:perinuclear region of cytoplasm"/>
    <property type="evidence" value="ECO:0007669"/>
    <property type="project" value="TreeGrafter"/>
</dbReference>
<evidence type="ECO:0000256" key="3">
    <source>
        <dbReference type="ARBA" id="ARBA00022737"/>
    </source>
</evidence>
<dbReference type="GO" id="GO:0005829">
    <property type="term" value="C:cytosol"/>
    <property type="evidence" value="ECO:0007669"/>
    <property type="project" value="TreeGrafter"/>
</dbReference>
<dbReference type="PANTHER" id="PTHR24113:SF12">
    <property type="entry name" value="RAN GTPASE-ACTIVATING PROTEIN 1"/>
    <property type="match status" value="1"/>
</dbReference>
<feature type="region of interest" description="Disordered" evidence="4">
    <location>
        <begin position="1"/>
        <end position="66"/>
    </location>
</feature>
<protein>
    <submittedName>
        <fullName evidence="6">Uncharacterized protein</fullName>
    </submittedName>
</protein>
<dbReference type="SMART" id="SM00368">
    <property type="entry name" value="LRR_RI"/>
    <property type="match status" value="4"/>
</dbReference>
<feature type="transmembrane region" description="Helical" evidence="5">
    <location>
        <begin position="121"/>
        <end position="143"/>
    </location>
</feature>
<dbReference type="PANTHER" id="PTHR24113">
    <property type="entry name" value="RAN GTPASE-ACTIVATING PROTEIN 1"/>
    <property type="match status" value="1"/>
</dbReference>
<dbReference type="AlphaFoldDB" id="A0A7S0D8L4"/>
<dbReference type="InterPro" id="IPR032675">
    <property type="entry name" value="LRR_dom_sf"/>
</dbReference>
<sequence length="631" mass="70698">MRPDGIRTDNMANRKKSLDRTKNTSNLFRGNKSDTKTSRIRGITSRPNPRSSEKSERKLQGSTLQSKNRSVFMRKKYSKYLKILSKESKELEEKKVFIAKFLLSEVDPIAIAFLAASDTKACILILFARAVPLVIISLVVAIIISVRNYPGEEYLNSASDFEIALGALTIGLFAFVSLIGPLTRPFLIMDEINELRASINDSSAAARQGVSLGAISLFFKSFSTLIVVVVSVITAVLNARAIINMLWTTLALTWLTNLDIILLKEMVHRFYLNSTVVVAVSRLKWTDKDTEKEFWRMSWTSKSDIRKGLRDLDVDSSIKWILLTNRERGLGLGVNETQGVPVSCAMEIKLLKWTNIDEEGIEDLGKISANAINNREWIYSMSPMQRRWFFKYYPFKASEMAWAGSVILKNNFQAVHVTALVRMIENPANDIEKLFLNSNSINDEVVQVIADTLMKNHTITELWLCENTIGDEGAKALAQMLEFNTSLRTLQLRSNNIGDPGANEFARVIGKNCCLRILGLDNNNISEAGIIMLLNSVKTAVNLRRLWIHGNNFDEEKFETENEELLTPRASLDSSVIPPECIGSLDEGKKKIDDREIKSQSCCPRASLNSIDVAKRASANSIDGPSDQKAP</sequence>
<dbReference type="InterPro" id="IPR001611">
    <property type="entry name" value="Leu-rich_rpt"/>
</dbReference>
<keyword evidence="5" id="KW-0472">Membrane</keyword>
<dbReference type="GO" id="GO:0005634">
    <property type="term" value="C:nucleus"/>
    <property type="evidence" value="ECO:0007669"/>
    <property type="project" value="TreeGrafter"/>
</dbReference>
<name>A0A7S0D8L4_9EUKA</name>
<dbReference type="GO" id="GO:0006913">
    <property type="term" value="P:nucleocytoplasmic transport"/>
    <property type="evidence" value="ECO:0007669"/>
    <property type="project" value="TreeGrafter"/>
</dbReference>
<feature type="transmembrane region" description="Helical" evidence="5">
    <location>
        <begin position="217"/>
        <end position="236"/>
    </location>
</feature>
<dbReference type="EMBL" id="HBEM01011415">
    <property type="protein sequence ID" value="CAD8445043.1"/>
    <property type="molecule type" value="Transcribed_RNA"/>
</dbReference>
<evidence type="ECO:0000313" key="6">
    <source>
        <dbReference type="EMBL" id="CAD8445043.1"/>
    </source>
</evidence>
<keyword evidence="2" id="KW-0433">Leucine-rich repeat</keyword>
<reference evidence="6" key="1">
    <citation type="submission" date="2021-01" db="EMBL/GenBank/DDBJ databases">
        <authorList>
            <person name="Corre E."/>
            <person name="Pelletier E."/>
            <person name="Niang G."/>
            <person name="Scheremetjew M."/>
            <person name="Finn R."/>
            <person name="Kale V."/>
            <person name="Holt S."/>
            <person name="Cochrane G."/>
            <person name="Meng A."/>
            <person name="Brown T."/>
            <person name="Cohen L."/>
        </authorList>
    </citation>
    <scope>NUCLEOTIDE SEQUENCE</scope>
    <source>
        <strain evidence="6">CCMP2058</strain>
    </source>
</reference>
<evidence type="ECO:0000256" key="2">
    <source>
        <dbReference type="ARBA" id="ARBA00022614"/>
    </source>
</evidence>
<dbReference type="Pfam" id="PF13516">
    <property type="entry name" value="LRR_6"/>
    <property type="match status" value="2"/>
</dbReference>
<accession>A0A7S0D8L4</accession>
<evidence type="ECO:0000256" key="1">
    <source>
        <dbReference type="ARBA" id="ARBA00022468"/>
    </source>
</evidence>
<keyword evidence="5" id="KW-0812">Transmembrane</keyword>
<keyword evidence="5" id="KW-1133">Transmembrane helix</keyword>
<evidence type="ECO:0000256" key="5">
    <source>
        <dbReference type="SAM" id="Phobius"/>
    </source>
</evidence>